<proteinExistence type="predicted"/>
<sequence length="116" mass="13060">MVKFFSKLLKRSQVLELGQLNDIKHVVYELDKEGFVELKYLSLWQCPTVQYILHSSTSVEWVPPPNAFCMLEELILDGLDNLEAVCHGPIPMGSFGNLRISSLASTPQEAVVPRSQ</sequence>
<evidence type="ECO:0008006" key="3">
    <source>
        <dbReference type="Google" id="ProtNLM"/>
    </source>
</evidence>
<gene>
    <name evidence="1" type="ORF">CK203_109858</name>
</gene>
<evidence type="ECO:0000313" key="2">
    <source>
        <dbReference type="Proteomes" id="UP000288805"/>
    </source>
</evidence>
<accession>A0A438C5H7</accession>
<dbReference type="EMBL" id="QGNW01002529">
    <property type="protein sequence ID" value="RVW18389.1"/>
    <property type="molecule type" value="Genomic_DNA"/>
</dbReference>
<organism evidence="1 2">
    <name type="scientific">Vitis vinifera</name>
    <name type="common">Grape</name>
    <dbReference type="NCBI Taxonomy" id="29760"/>
    <lineage>
        <taxon>Eukaryota</taxon>
        <taxon>Viridiplantae</taxon>
        <taxon>Streptophyta</taxon>
        <taxon>Embryophyta</taxon>
        <taxon>Tracheophyta</taxon>
        <taxon>Spermatophyta</taxon>
        <taxon>Magnoliopsida</taxon>
        <taxon>eudicotyledons</taxon>
        <taxon>Gunneridae</taxon>
        <taxon>Pentapetalae</taxon>
        <taxon>rosids</taxon>
        <taxon>Vitales</taxon>
        <taxon>Vitaceae</taxon>
        <taxon>Viteae</taxon>
        <taxon>Vitis</taxon>
    </lineage>
</organism>
<dbReference type="AlphaFoldDB" id="A0A438C5H7"/>
<name>A0A438C5H7_VITVI</name>
<evidence type="ECO:0000313" key="1">
    <source>
        <dbReference type="EMBL" id="RVW18389.1"/>
    </source>
</evidence>
<comment type="caution">
    <text evidence="1">The sequence shown here is derived from an EMBL/GenBank/DDBJ whole genome shotgun (WGS) entry which is preliminary data.</text>
</comment>
<protein>
    <recommendedName>
        <fullName evidence="3">Disease resistance protein</fullName>
    </recommendedName>
</protein>
<reference evidence="1 2" key="1">
    <citation type="journal article" date="2018" name="PLoS Genet.">
        <title>Population sequencing reveals clonal diversity and ancestral inbreeding in the grapevine cultivar Chardonnay.</title>
        <authorList>
            <person name="Roach M.J."/>
            <person name="Johnson D.L."/>
            <person name="Bohlmann J."/>
            <person name="van Vuuren H.J."/>
            <person name="Jones S.J."/>
            <person name="Pretorius I.S."/>
            <person name="Schmidt S.A."/>
            <person name="Borneman A.R."/>
        </authorList>
    </citation>
    <scope>NUCLEOTIDE SEQUENCE [LARGE SCALE GENOMIC DNA]</scope>
    <source>
        <strain evidence="2">cv. Chardonnay</strain>
        <tissue evidence="1">Leaf</tissue>
    </source>
</reference>
<dbReference type="Proteomes" id="UP000288805">
    <property type="component" value="Unassembled WGS sequence"/>
</dbReference>